<feature type="compositionally biased region" description="Basic and acidic residues" evidence="1">
    <location>
        <begin position="53"/>
        <end position="70"/>
    </location>
</feature>
<feature type="compositionally biased region" description="Polar residues" evidence="1">
    <location>
        <begin position="33"/>
        <end position="52"/>
    </location>
</feature>
<reference evidence="2 3" key="1">
    <citation type="submission" date="2019-06" db="EMBL/GenBank/DDBJ databases">
        <title>Genome Sequence of the Brown Rot Fungal Pathogen Monilinia laxa.</title>
        <authorList>
            <person name="De Miccolis Angelini R.M."/>
            <person name="Landi L."/>
            <person name="Abate D."/>
            <person name="Pollastro S."/>
            <person name="Romanazzi G."/>
            <person name="Faretra F."/>
        </authorList>
    </citation>
    <scope>NUCLEOTIDE SEQUENCE [LARGE SCALE GENOMIC DNA]</scope>
    <source>
        <strain evidence="2 3">Mlax316</strain>
    </source>
</reference>
<proteinExistence type="predicted"/>
<dbReference type="AlphaFoldDB" id="A0A5N6KA92"/>
<feature type="compositionally biased region" description="Basic and acidic residues" evidence="1">
    <location>
        <begin position="99"/>
        <end position="114"/>
    </location>
</feature>
<accession>A0A5N6KA92</accession>
<sequence>MAHPRTPEGSNNLPGDETHAKSPANKPSPQPDHGNSTVFPPSYPVASSSDTRNLTKADEPCPSTQEDHPVQEPGQTWPQKWGKMAFDEKFSYAEAIAEKGATDGDIGRVIRGKEPPSAPSYWL</sequence>
<feature type="region of interest" description="Disordered" evidence="1">
    <location>
        <begin position="1"/>
        <end position="80"/>
    </location>
</feature>
<organism evidence="2 3">
    <name type="scientific">Monilinia laxa</name>
    <name type="common">Brown rot fungus</name>
    <name type="synonym">Sclerotinia laxa</name>
    <dbReference type="NCBI Taxonomy" id="61186"/>
    <lineage>
        <taxon>Eukaryota</taxon>
        <taxon>Fungi</taxon>
        <taxon>Dikarya</taxon>
        <taxon>Ascomycota</taxon>
        <taxon>Pezizomycotina</taxon>
        <taxon>Leotiomycetes</taxon>
        <taxon>Helotiales</taxon>
        <taxon>Sclerotiniaceae</taxon>
        <taxon>Monilinia</taxon>
    </lineage>
</organism>
<dbReference type="EMBL" id="VIGI01000005">
    <property type="protein sequence ID" value="KAB8300032.1"/>
    <property type="molecule type" value="Genomic_DNA"/>
</dbReference>
<feature type="region of interest" description="Disordered" evidence="1">
    <location>
        <begin position="99"/>
        <end position="123"/>
    </location>
</feature>
<dbReference type="Proteomes" id="UP000326757">
    <property type="component" value="Unassembled WGS sequence"/>
</dbReference>
<evidence type="ECO:0000313" key="2">
    <source>
        <dbReference type="EMBL" id="KAB8300032.1"/>
    </source>
</evidence>
<evidence type="ECO:0000256" key="1">
    <source>
        <dbReference type="SAM" id="MobiDB-lite"/>
    </source>
</evidence>
<gene>
    <name evidence="2" type="ORF">EYC80_000271</name>
</gene>
<name>A0A5N6KA92_MONLA</name>
<comment type="caution">
    <text evidence="2">The sequence shown here is derived from an EMBL/GenBank/DDBJ whole genome shotgun (WGS) entry which is preliminary data.</text>
</comment>
<keyword evidence="3" id="KW-1185">Reference proteome</keyword>
<evidence type="ECO:0000313" key="3">
    <source>
        <dbReference type="Proteomes" id="UP000326757"/>
    </source>
</evidence>
<protein>
    <submittedName>
        <fullName evidence="2">Uncharacterized protein</fullName>
    </submittedName>
</protein>